<feature type="domain" description="Ubiquitin-like protease family profile" evidence="4">
    <location>
        <begin position="399"/>
        <end position="494"/>
    </location>
</feature>
<comment type="caution">
    <text evidence="5">The sequence shown here is derived from an EMBL/GenBank/DDBJ whole genome shotgun (WGS) entry which is preliminary data.</text>
</comment>
<dbReference type="AlphaFoldDB" id="A0A8S9U6F0"/>
<dbReference type="SUPFAM" id="SSF54001">
    <property type="entry name" value="Cysteine proteinases"/>
    <property type="match status" value="1"/>
</dbReference>
<keyword evidence="3" id="KW-0378">Hydrolase</keyword>
<dbReference type="Gene3D" id="3.40.395.10">
    <property type="entry name" value="Adenoviral Proteinase, Chain A"/>
    <property type="match status" value="1"/>
</dbReference>
<dbReference type="GO" id="GO:0006508">
    <property type="term" value="P:proteolysis"/>
    <property type="evidence" value="ECO:0007669"/>
    <property type="project" value="UniProtKB-KW"/>
</dbReference>
<evidence type="ECO:0000259" key="4">
    <source>
        <dbReference type="Pfam" id="PF02902"/>
    </source>
</evidence>
<dbReference type="GO" id="GO:0008234">
    <property type="term" value="F:cysteine-type peptidase activity"/>
    <property type="evidence" value="ECO:0007669"/>
    <property type="project" value="InterPro"/>
</dbReference>
<dbReference type="Pfam" id="PF02902">
    <property type="entry name" value="Peptidase_C48"/>
    <property type="match status" value="1"/>
</dbReference>
<protein>
    <submittedName>
        <fullName evidence="5">Ulp1 protease family C-terminal catalytic domain-containing protein</fullName>
    </submittedName>
</protein>
<reference evidence="5" key="1">
    <citation type="submission" date="2020-03" db="EMBL/GenBank/DDBJ databases">
        <title>Hybrid Assembly of Korean Phytophthora infestans isolates.</title>
        <authorList>
            <person name="Prokchorchik M."/>
            <person name="Lee Y."/>
            <person name="Seo J."/>
            <person name="Cho J.-H."/>
            <person name="Park Y.-E."/>
            <person name="Jang D.-C."/>
            <person name="Im J.-S."/>
            <person name="Choi J.-G."/>
            <person name="Park H.-J."/>
            <person name="Lee G.-B."/>
            <person name="Lee Y.-G."/>
            <person name="Hong S.-Y."/>
            <person name="Cho K."/>
            <person name="Sohn K.H."/>
        </authorList>
    </citation>
    <scope>NUCLEOTIDE SEQUENCE</scope>
    <source>
        <strain evidence="5">KR_2_A2</strain>
    </source>
</reference>
<evidence type="ECO:0000256" key="1">
    <source>
        <dbReference type="ARBA" id="ARBA00005234"/>
    </source>
</evidence>
<evidence type="ECO:0000256" key="2">
    <source>
        <dbReference type="ARBA" id="ARBA00022670"/>
    </source>
</evidence>
<accession>A0A8S9U6F0</accession>
<evidence type="ECO:0000256" key="3">
    <source>
        <dbReference type="ARBA" id="ARBA00022801"/>
    </source>
</evidence>
<dbReference type="Proteomes" id="UP000704712">
    <property type="component" value="Unassembled WGS sequence"/>
</dbReference>
<dbReference type="InterPro" id="IPR003653">
    <property type="entry name" value="Peptidase_C48_C"/>
</dbReference>
<name>A0A8S9U6F0_PHYIN</name>
<evidence type="ECO:0000313" key="5">
    <source>
        <dbReference type="EMBL" id="KAF4136635.1"/>
    </source>
</evidence>
<evidence type="ECO:0000313" key="6">
    <source>
        <dbReference type="Proteomes" id="UP000704712"/>
    </source>
</evidence>
<keyword evidence="2 5" id="KW-0645">Protease</keyword>
<dbReference type="InterPro" id="IPR038765">
    <property type="entry name" value="Papain-like_cys_pep_sf"/>
</dbReference>
<gene>
    <name evidence="5" type="ORF">GN958_ATG14172</name>
</gene>
<comment type="similarity">
    <text evidence="1">Belongs to the peptidase C48 family.</text>
</comment>
<dbReference type="EMBL" id="JAACNO010001917">
    <property type="protein sequence ID" value="KAF4136635.1"/>
    <property type="molecule type" value="Genomic_DNA"/>
</dbReference>
<sequence length="525" mass="59225">TSTCGCIFMQTYLLPCRHIMHFRFKNKYETIVPPLRTFSNRWIVHAPQNNIDDGDVGVGGLTKISCAPSAQRNPRYGYEQAHTDQSACRKDCRPNALQSSPTFRVALEWMKSFYDSLQKEEITKFVMRADASEITTSTSKTDSNFTFYNPPNLFATPPRVRGLSKREKRYLAGRKELTAARKLAMKLKYSRKKCKTRLDETAVLQEHAYSLDLAKAVVDALDLVDVEVRGSLSVRPYNVGQQLDRIHEAIQSIKATDNLNLLAHWSNYGCAKFGQLEALANVQEARNRFQLVQVTLDWIEGVEWQIKDVASPFIDSCDITKKRSKTCDAGQGPEWCLGCSLLDFRENLWLHTSSVISAMLALKQMYPSVGVVNPSYHSLVGLSTKKKTAAGFGAMDPSNDRLIANICLDTHWVDYLVDKPKQTCFLFDPLQLNTNLSVLKSSVQLVIEPTVGLKDQITYQGITWCTQQGGNSCGIWCLVVLELLLAGRPRTNSLYDFFSYLRMRYLHKAIGVQHCDVDEGNGQDE</sequence>
<organism evidence="5 6">
    <name type="scientific">Phytophthora infestans</name>
    <name type="common">Potato late blight agent</name>
    <name type="synonym">Botrytis infestans</name>
    <dbReference type="NCBI Taxonomy" id="4787"/>
    <lineage>
        <taxon>Eukaryota</taxon>
        <taxon>Sar</taxon>
        <taxon>Stramenopiles</taxon>
        <taxon>Oomycota</taxon>
        <taxon>Peronosporomycetes</taxon>
        <taxon>Peronosporales</taxon>
        <taxon>Peronosporaceae</taxon>
        <taxon>Phytophthora</taxon>
    </lineage>
</organism>
<proteinExistence type="inferred from homology"/>
<feature type="non-terminal residue" evidence="5">
    <location>
        <position position="525"/>
    </location>
</feature>